<sequence length="48" mass="4773">MLRRARLAGGLAFGSITGTVAGLLLAVVSNAILVPVLAGLLVLSSIKV</sequence>
<protein>
    <recommendedName>
        <fullName evidence="4">AI-2E family transporter</fullName>
    </recommendedName>
</protein>
<name>A0ABZ1SDN9_9ACTN</name>
<reference evidence="2" key="1">
    <citation type="submission" date="2022-10" db="EMBL/GenBank/DDBJ databases">
        <title>The complete genomes of actinobacterial strains from the NBC collection.</title>
        <authorList>
            <person name="Joergensen T.S."/>
            <person name="Alvarez Arevalo M."/>
            <person name="Sterndorff E.B."/>
            <person name="Faurdal D."/>
            <person name="Vuksanovic O."/>
            <person name="Mourched A.-S."/>
            <person name="Charusanti P."/>
            <person name="Shaw S."/>
            <person name="Blin K."/>
            <person name="Weber T."/>
        </authorList>
    </citation>
    <scope>NUCLEOTIDE SEQUENCE</scope>
    <source>
        <strain evidence="2">NBC_00256</strain>
    </source>
</reference>
<evidence type="ECO:0008006" key="4">
    <source>
        <dbReference type="Google" id="ProtNLM"/>
    </source>
</evidence>
<dbReference type="RefSeq" id="WP_328853151.1">
    <property type="nucleotide sequence ID" value="NZ_CP108084.1"/>
</dbReference>
<evidence type="ECO:0000313" key="3">
    <source>
        <dbReference type="Proteomes" id="UP001432190"/>
    </source>
</evidence>
<organism evidence="2 3">
    <name type="scientific">Micromonospora globbae</name>
    <dbReference type="NCBI Taxonomy" id="1894969"/>
    <lineage>
        <taxon>Bacteria</taxon>
        <taxon>Bacillati</taxon>
        <taxon>Actinomycetota</taxon>
        <taxon>Actinomycetes</taxon>
        <taxon>Micromonosporales</taxon>
        <taxon>Micromonosporaceae</taxon>
        <taxon>Micromonospora</taxon>
    </lineage>
</organism>
<accession>A0ABZ1SDN9</accession>
<keyword evidence="1" id="KW-1133">Transmembrane helix</keyword>
<evidence type="ECO:0000256" key="1">
    <source>
        <dbReference type="SAM" id="Phobius"/>
    </source>
</evidence>
<dbReference type="EMBL" id="CP108084">
    <property type="protein sequence ID" value="WUP52082.1"/>
    <property type="molecule type" value="Genomic_DNA"/>
</dbReference>
<keyword evidence="3" id="KW-1185">Reference proteome</keyword>
<keyword evidence="1" id="KW-0812">Transmembrane</keyword>
<gene>
    <name evidence="2" type="ORF">OG994_11420</name>
</gene>
<keyword evidence="1" id="KW-0472">Membrane</keyword>
<feature type="transmembrane region" description="Helical" evidence="1">
    <location>
        <begin position="20"/>
        <end position="43"/>
    </location>
</feature>
<evidence type="ECO:0000313" key="2">
    <source>
        <dbReference type="EMBL" id="WUP52082.1"/>
    </source>
</evidence>
<dbReference type="Proteomes" id="UP001432190">
    <property type="component" value="Chromosome"/>
</dbReference>
<proteinExistence type="predicted"/>